<dbReference type="InterPro" id="IPR050879">
    <property type="entry name" value="Acyltransferase_3"/>
</dbReference>
<feature type="transmembrane region" description="Helical" evidence="1">
    <location>
        <begin position="32"/>
        <end position="52"/>
    </location>
</feature>
<keyword evidence="1" id="KW-0472">Membrane</keyword>
<dbReference type="PANTHER" id="PTHR23028:SF53">
    <property type="entry name" value="ACYL_TRANSF_3 DOMAIN-CONTAINING PROTEIN"/>
    <property type="match status" value="1"/>
</dbReference>
<dbReference type="RefSeq" id="WP_306843355.1">
    <property type="nucleotide sequence ID" value="NZ_JAUSRL010000003.1"/>
</dbReference>
<feature type="transmembrane region" description="Helical" evidence="1">
    <location>
        <begin position="219"/>
        <end position="238"/>
    </location>
</feature>
<feature type="transmembrane region" description="Helical" evidence="1">
    <location>
        <begin position="342"/>
        <end position="360"/>
    </location>
</feature>
<feature type="transmembrane region" description="Helical" evidence="1">
    <location>
        <begin position="307"/>
        <end position="330"/>
    </location>
</feature>
<dbReference type="PANTHER" id="PTHR23028">
    <property type="entry name" value="ACETYLTRANSFERASE"/>
    <property type="match status" value="1"/>
</dbReference>
<feature type="transmembrane region" description="Helical" evidence="1">
    <location>
        <begin position="73"/>
        <end position="93"/>
    </location>
</feature>
<protein>
    <submittedName>
        <fullName evidence="4">Peptidoglycan/LPS O-acetylase OafA/YrhL</fullName>
    </submittedName>
</protein>
<feature type="transmembrane region" description="Helical" evidence="1">
    <location>
        <begin position="159"/>
        <end position="182"/>
    </location>
</feature>
<organism evidence="4 5">
    <name type="scientific">Chryseobacterium lathyri</name>
    <dbReference type="NCBI Taxonomy" id="395933"/>
    <lineage>
        <taxon>Bacteria</taxon>
        <taxon>Pseudomonadati</taxon>
        <taxon>Bacteroidota</taxon>
        <taxon>Flavobacteriia</taxon>
        <taxon>Flavobacteriales</taxon>
        <taxon>Weeksellaceae</taxon>
        <taxon>Chryseobacterium group</taxon>
        <taxon>Chryseobacterium</taxon>
    </lineage>
</organism>
<keyword evidence="5" id="KW-1185">Reference proteome</keyword>
<dbReference type="Proteomes" id="UP001235513">
    <property type="component" value="Unassembled WGS sequence"/>
</dbReference>
<dbReference type="Pfam" id="PF01757">
    <property type="entry name" value="Acyl_transf_3"/>
    <property type="match status" value="1"/>
</dbReference>
<proteinExistence type="predicted"/>
<dbReference type="EMBL" id="JAUSRL010000003">
    <property type="protein sequence ID" value="MDP9960198.1"/>
    <property type="molecule type" value="Genomic_DNA"/>
</dbReference>
<evidence type="ECO:0000256" key="1">
    <source>
        <dbReference type="SAM" id="Phobius"/>
    </source>
</evidence>
<dbReference type="Pfam" id="PF19040">
    <property type="entry name" value="SGNH"/>
    <property type="match status" value="1"/>
</dbReference>
<evidence type="ECO:0000313" key="5">
    <source>
        <dbReference type="Proteomes" id="UP001235513"/>
    </source>
</evidence>
<feature type="domain" description="SGNH" evidence="3">
    <location>
        <begin position="392"/>
        <end position="599"/>
    </location>
</feature>
<accession>A0ABT9SL84</accession>
<evidence type="ECO:0000259" key="3">
    <source>
        <dbReference type="Pfam" id="PF19040"/>
    </source>
</evidence>
<keyword evidence="1" id="KW-0812">Transmembrane</keyword>
<comment type="caution">
    <text evidence="4">The sequence shown here is derived from an EMBL/GenBank/DDBJ whole genome shotgun (WGS) entry which is preliminary data.</text>
</comment>
<feature type="transmembrane region" description="Helical" evidence="1">
    <location>
        <begin position="133"/>
        <end position="152"/>
    </location>
</feature>
<dbReference type="InterPro" id="IPR002656">
    <property type="entry name" value="Acyl_transf_3_dom"/>
</dbReference>
<feature type="domain" description="Acyltransferase 3" evidence="2">
    <location>
        <begin position="6"/>
        <end position="327"/>
    </location>
</feature>
<keyword evidence="1" id="KW-1133">Transmembrane helix</keyword>
<evidence type="ECO:0000313" key="4">
    <source>
        <dbReference type="EMBL" id="MDP9960198.1"/>
    </source>
</evidence>
<name>A0ABT9SL84_9FLAO</name>
<dbReference type="InterPro" id="IPR043968">
    <property type="entry name" value="SGNH"/>
</dbReference>
<feature type="transmembrane region" description="Helical" evidence="1">
    <location>
        <begin position="9"/>
        <end position="26"/>
    </location>
</feature>
<feature type="transmembrane region" description="Helical" evidence="1">
    <location>
        <begin position="244"/>
        <end position="262"/>
    </location>
</feature>
<sequence length="613" mass="70697">MNNFRADIQGLRALAVFLVFIFHISSSTLPGGFLGVDIFFVISGYLISGIILNKKEKENFTFTDFYIGRLKRIVPVYYIVLITILAVAVIIYLPSDILQLRMNAFWSAIFASNTYFSTLDTYFGASSIENPFLHTWTLSIEMQFYFLLPLLLYFVNKKWLITVLVIIIISLLGYSLFGTYWLNLKSKMYFSLPARIPEFCIGALFAVKQDYLKKFGNTTLNYISTLSLVVIIASSFLFSEKSDYPGYLVIFPCVATAFLLVNKASFINNKIFSNKIAVHIGELSYSIYLWHWPIMALYRYYKSSSEFSFGEIALITASTYFLSLLTYYAIENYFRKTNNVKFFALFSIPAITLGLFAVLLPRINTCFYKIPDKYSRPVFGLKSHSYDFEKVETFGDLTGKRDSILLIGDSHALVYKNILNNLGKSHSFNFRTVTNDRYLNILGFSESDFFNKESFIQYSKIMKVTNEEVKKARTIFICSVWFDDLPTLPSAVNQFLGSLDSSQTVIVLPDYPTPDNNPIRVNRDFIKNPDSGYKYKIQYKSLPARIKKIFDQYKNVHVINIDFKSKLKDIPFNKDTLMYYDKGHLNLYGTEVVSKEFDKEFMNGINTVLQKHK</sequence>
<gene>
    <name evidence="4" type="ORF">J2T04_002082</name>
</gene>
<reference evidence="4 5" key="1">
    <citation type="submission" date="2023-07" db="EMBL/GenBank/DDBJ databases">
        <title>Sorghum-associated microbial communities from plants grown in Nebraska, USA.</title>
        <authorList>
            <person name="Schachtman D."/>
        </authorList>
    </citation>
    <scope>NUCLEOTIDE SEQUENCE [LARGE SCALE GENOMIC DNA]</scope>
    <source>
        <strain evidence="4 5">CC351</strain>
    </source>
</reference>
<evidence type="ECO:0000259" key="2">
    <source>
        <dbReference type="Pfam" id="PF01757"/>
    </source>
</evidence>